<dbReference type="PROSITE" id="PS51257">
    <property type="entry name" value="PROKAR_LIPOPROTEIN"/>
    <property type="match status" value="1"/>
</dbReference>
<dbReference type="Pfam" id="PF16407">
    <property type="entry name" value="PKD_2"/>
    <property type="match status" value="1"/>
</dbReference>
<comment type="caution">
    <text evidence="1">The sequence shown here is derived from an EMBL/GenBank/DDBJ whole genome shotgun (WGS) entry which is preliminary data.</text>
</comment>
<dbReference type="InterPro" id="IPR032183">
    <property type="entry name" value="PKD-like"/>
</dbReference>
<gene>
    <name evidence="1" type="ORF">GGR06_002164</name>
</gene>
<keyword evidence="2" id="KW-1185">Reference proteome</keyword>
<accession>A0A840CWW9</accession>
<protein>
    <recommendedName>
        <fullName evidence="3">PKD-like family protein</fullName>
    </recommendedName>
</protein>
<sequence length="515" mass="57528">MKKYKFLLFISCVLSLTGCYNDDSRLASDDKWIGDIVIEKMDAVNAIAYSTVLDITPTVNGYADNQLTYAWYIYGGEFSKETQDGYRTHPISDKKTLTYKVDLKAGDYTLVFEATEPATGYAVTSEVSLKVSTLFSQGFYILKETAEGDTELDLYNAADQTHISDILASTQGEPMTGAPRFMSVVYGQAYIDPETAKSAYATGLFITSGQHEFSIFRTNDFLKIFDRSSLLYEEMPADEVPYTATTAMYNFYFSSKGVRTGDTEVFGGEFVTGKLGYPMDEGSSQFVQACDGNGFLYWNEQKHRLMYTNGSNVVTINYLNGQVPWDNLHAVTTGWNHLAGENTMWYLLEDTNKQRYLVVLNKKHEIISLRPLNSGSHLAQADVVAGNALSAYCIYAVHNNQLYSYSLDENGSESAALVVTGLPTGEKITYLSDVFFSKEFDYIVIGTQNGNEYALYMYEIKGGQPYGAPVHTIKGTGKVNNVRYVSQTPTWSFSPNYYAFTIYASLYGMGPDYPY</sequence>
<dbReference type="EMBL" id="JACIER010000008">
    <property type="protein sequence ID" value="MBB4044370.1"/>
    <property type="molecule type" value="Genomic_DNA"/>
</dbReference>
<dbReference type="RefSeq" id="WP_183208590.1">
    <property type="nucleotide sequence ID" value="NZ_JACIER010000008.1"/>
</dbReference>
<dbReference type="SUPFAM" id="SSF50956">
    <property type="entry name" value="Thermostable phytase (3-phytase)"/>
    <property type="match status" value="1"/>
</dbReference>
<dbReference type="Proteomes" id="UP000560658">
    <property type="component" value="Unassembled WGS sequence"/>
</dbReference>
<proteinExistence type="predicted"/>
<organism evidence="1 2">
    <name type="scientific">Bacteroides reticulotermitis</name>
    <dbReference type="NCBI Taxonomy" id="1133319"/>
    <lineage>
        <taxon>Bacteria</taxon>
        <taxon>Pseudomonadati</taxon>
        <taxon>Bacteroidota</taxon>
        <taxon>Bacteroidia</taxon>
        <taxon>Bacteroidales</taxon>
        <taxon>Bacteroidaceae</taxon>
        <taxon>Bacteroides</taxon>
    </lineage>
</organism>
<evidence type="ECO:0000313" key="1">
    <source>
        <dbReference type="EMBL" id="MBB4044370.1"/>
    </source>
</evidence>
<dbReference type="AlphaFoldDB" id="A0A840CWW9"/>
<evidence type="ECO:0000313" key="2">
    <source>
        <dbReference type="Proteomes" id="UP000560658"/>
    </source>
</evidence>
<reference evidence="1" key="1">
    <citation type="submission" date="2020-08" db="EMBL/GenBank/DDBJ databases">
        <title>Genomic Encyclopedia of Type Strains, Phase IV (KMG-IV): sequencing the most valuable type-strain genomes for metagenomic binning, comparative biology and taxonomic classification.</title>
        <authorList>
            <person name="Goeker M."/>
        </authorList>
    </citation>
    <scope>NUCLEOTIDE SEQUENCE [LARGE SCALE GENOMIC DNA]</scope>
    <source>
        <strain evidence="1">DSM 105720</strain>
    </source>
</reference>
<name>A0A840CWW9_9BACE</name>
<evidence type="ECO:0008006" key="3">
    <source>
        <dbReference type="Google" id="ProtNLM"/>
    </source>
</evidence>